<dbReference type="Pfam" id="PF13560">
    <property type="entry name" value="HTH_31"/>
    <property type="match status" value="1"/>
</dbReference>
<sequence>MERRKDIRDFLVSRRAKITPGEAGVPLYGGQRRVPGLRREEVALLAGVSVDYYTRLERGYLRGVSDNVLNAVAEVLRLDEAERTHLFDLARGASAERASRPTSVGPLRHSLQHVLDALAGAPAWINDERLDILAANALGFALFGDAPARQGGSVNLARFVFFDPRARDFFLDWGQHADNIAASLCAATGRNPHDETLSEFVDELREGSDEFRARWKAHDVRLRLDGPKSLRHPVAGRLDLTYERMELSADPGLTLFVLVAEPGSPTAERLARLRG</sequence>
<keyword evidence="3" id="KW-1185">Reference proteome</keyword>
<evidence type="ECO:0000259" key="1">
    <source>
        <dbReference type="PROSITE" id="PS50943"/>
    </source>
</evidence>
<dbReference type="Pfam" id="PF17765">
    <property type="entry name" value="MLTR_LBD"/>
    <property type="match status" value="1"/>
</dbReference>
<accession>E5XQ76</accession>
<dbReference type="PANTHER" id="PTHR35010">
    <property type="entry name" value="BLL4672 PROTEIN-RELATED"/>
    <property type="match status" value="1"/>
</dbReference>
<dbReference type="InterPro" id="IPR010982">
    <property type="entry name" value="Lambda_DNA-bd_dom_sf"/>
</dbReference>
<dbReference type="EMBL" id="ACZI02000001">
    <property type="protein sequence ID" value="EFV13509.1"/>
    <property type="molecule type" value="Genomic_DNA"/>
</dbReference>
<dbReference type="Gene3D" id="1.10.260.40">
    <property type="entry name" value="lambda repressor-like DNA-binding domains"/>
    <property type="match status" value="1"/>
</dbReference>
<dbReference type="SMART" id="SM00530">
    <property type="entry name" value="HTH_XRE"/>
    <property type="match status" value="1"/>
</dbReference>
<dbReference type="Proteomes" id="UP000004816">
    <property type="component" value="Unassembled WGS sequence"/>
</dbReference>
<dbReference type="PROSITE" id="PS50943">
    <property type="entry name" value="HTH_CROC1"/>
    <property type="match status" value="1"/>
</dbReference>
<evidence type="ECO:0000313" key="2">
    <source>
        <dbReference type="EMBL" id="EFV13509.1"/>
    </source>
</evidence>
<dbReference type="CDD" id="cd00093">
    <property type="entry name" value="HTH_XRE"/>
    <property type="match status" value="1"/>
</dbReference>
<dbReference type="AlphaFoldDB" id="E5XQ76"/>
<dbReference type="Gene3D" id="3.30.450.180">
    <property type="match status" value="1"/>
</dbReference>
<reference evidence="2 3" key="1">
    <citation type="journal article" date="2011" name="Stand. Genomic Sci.">
        <title>High quality draft genome sequence of Segniliparus rugosus CDC 945(T)= (ATCC BAA-974(T)).</title>
        <authorList>
            <person name="Earl A.M."/>
            <person name="Desjardins C.A."/>
            <person name="Fitzgerald M.G."/>
            <person name="Arachchi H.M."/>
            <person name="Zeng Q."/>
            <person name="Mehta T."/>
            <person name="Griggs A."/>
            <person name="Birren B.W."/>
            <person name="Toney N.C."/>
            <person name="Carr J."/>
            <person name="Posey J."/>
            <person name="Butler W.R."/>
        </authorList>
    </citation>
    <scope>NUCLEOTIDE SEQUENCE [LARGE SCALE GENOMIC DNA]</scope>
    <source>
        <strain evidence="3">ATCC BAA-974 / DSM 45345 / CCUG 50838 / CIP 108380 / JCM 13579 / CDC 945</strain>
    </source>
</reference>
<dbReference type="InterPro" id="IPR041413">
    <property type="entry name" value="MLTR_LBD"/>
</dbReference>
<evidence type="ECO:0000313" key="3">
    <source>
        <dbReference type="Proteomes" id="UP000004816"/>
    </source>
</evidence>
<dbReference type="GO" id="GO:0003677">
    <property type="term" value="F:DNA binding"/>
    <property type="evidence" value="ECO:0007669"/>
    <property type="project" value="InterPro"/>
</dbReference>
<organism evidence="2 3">
    <name type="scientific">Segniliparus rugosus (strain ATCC BAA-974 / DSM 45345 / CCUG 50838 / CIP 108380 / JCM 13579 / CDC 945)</name>
    <dbReference type="NCBI Taxonomy" id="679197"/>
    <lineage>
        <taxon>Bacteria</taxon>
        <taxon>Bacillati</taxon>
        <taxon>Actinomycetota</taxon>
        <taxon>Actinomycetes</taxon>
        <taxon>Mycobacteriales</taxon>
        <taxon>Segniliparaceae</taxon>
        <taxon>Segniliparus</taxon>
    </lineage>
</organism>
<protein>
    <recommendedName>
        <fullName evidence="1">HTH cro/C1-type domain-containing protein</fullName>
    </recommendedName>
</protein>
<comment type="caution">
    <text evidence="2">The sequence shown here is derived from an EMBL/GenBank/DDBJ whole genome shotgun (WGS) entry which is preliminary data.</text>
</comment>
<dbReference type="eggNOG" id="COG1396">
    <property type="taxonomic scope" value="Bacteria"/>
</dbReference>
<dbReference type="SUPFAM" id="SSF47413">
    <property type="entry name" value="lambda repressor-like DNA-binding domains"/>
    <property type="match status" value="1"/>
</dbReference>
<dbReference type="OrthoDB" id="3608749at2"/>
<dbReference type="STRING" id="679197.HMPREF9336_01648"/>
<dbReference type="PANTHER" id="PTHR35010:SF2">
    <property type="entry name" value="BLL4672 PROTEIN"/>
    <property type="match status" value="1"/>
</dbReference>
<feature type="domain" description="HTH cro/C1-type" evidence="1">
    <location>
        <begin position="36"/>
        <end position="83"/>
    </location>
</feature>
<dbReference type="HOGENOM" id="CLU_057862_1_0_11"/>
<gene>
    <name evidence="2" type="ORF">HMPREF9336_01648</name>
</gene>
<dbReference type="InterPro" id="IPR001387">
    <property type="entry name" value="Cro/C1-type_HTH"/>
</dbReference>
<name>E5XQ76_SEGRC</name>
<dbReference type="RefSeq" id="WP_007469302.1">
    <property type="nucleotide sequence ID" value="NZ_KI391953.1"/>
</dbReference>
<proteinExistence type="predicted"/>